<evidence type="ECO:0000313" key="2">
    <source>
        <dbReference type="Proteomes" id="UP000289323"/>
    </source>
</evidence>
<protein>
    <submittedName>
        <fullName evidence="1">2f2de947-face-4919-95b7-ba1a7c1fbdfd</fullName>
    </submittedName>
</protein>
<accession>A0A3S4ET21</accession>
<sequence length="745" mass="83839">MTGMTPPASQCRRALQRQITPVRDAVWITDGVLASAFHRYWCVSRTWRRSGSNVPGPLESQRRLGRRRMGVAGMWYCPPTPPSWAFPVPLNLTQWTWSPPSPNRVVAHSLPPPTDPMAVQLTSVLRGLWRRPAPQEAADEPPAAFADDAVPHFSSPPIPPTSTARSFAVDMDTFRWAATHADDATLALNTKKICRKLRQLIALGDVSPEHVLSLSAEIWAALDERLKGSPLGHRLSLSLCKAILNGLAASRVFSPEFLDARFWTKLLSVMAELPAGDALCSLLVRAVTVMPAAHRTLVSEPILSILGRIFSAWSRPQRRPDNATITQLLELDLFAKPGNIQKQLGTLPSHLRQARAISRALEILSSGGRDDFLLAAHRLALSTEAALPKGRCALRYSWLYALAHMPGVGQDFLFGAVTAFSAPSLQVVRPLSHVELCSLLWTQWASQGYLDSSKRATYARYQRWSRDREQQHMREAAVLGSLFLALPVGKSNRLGNVLHHSAWELLTRLKRKDEVMQSLECIAQTTELPVHILEKLASTSGDHNIAVQLRDLWMRSSKPQDGRRTWNPKVFEQYVDDIVMDPNMPPKTIWRVLDVNRFETRLGSRSLAWKMRRHRGTFGACRAAIAEKAIKAFSRAHHLSKRSAFRHVSQAYFFIREVRGSVPQSVILALYRLVTRDLWEEKPGVTKRLLWFLSVVEKHHGLEVAWSCRLALRRWRAKLQWVSQHRGHVPVRRRESQGTAAGNAE</sequence>
<evidence type="ECO:0000313" key="1">
    <source>
        <dbReference type="EMBL" id="SPQ18227.1"/>
    </source>
</evidence>
<dbReference type="AlphaFoldDB" id="A0A3S4ET21"/>
<proteinExistence type="predicted"/>
<name>A0A3S4ET21_9PEZI</name>
<gene>
    <name evidence="1" type="ORF">TT172_LOCUS646</name>
</gene>
<dbReference type="Proteomes" id="UP000289323">
    <property type="component" value="Unassembled WGS sequence"/>
</dbReference>
<dbReference type="EMBL" id="OUUZ01000001">
    <property type="protein sequence ID" value="SPQ18227.1"/>
    <property type="molecule type" value="Genomic_DNA"/>
</dbReference>
<organism evidence="1 2">
    <name type="scientific">Thermothielavioides terrestris</name>
    <dbReference type="NCBI Taxonomy" id="2587410"/>
    <lineage>
        <taxon>Eukaryota</taxon>
        <taxon>Fungi</taxon>
        <taxon>Dikarya</taxon>
        <taxon>Ascomycota</taxon>
        <taxon>Pezizomycotina</taxon>
        <taxon>Sordariomycetes</taxon>
        <taxon>Sordariomycetidae</taxon>
        <taxon>Sordariales</taxon>
        <taxon>Chaetomiaceae</taxon>
        <taxon>Thermothielavioides</taxon>
    </lineage>
</organism>
<reference evidence="1 2" key="1">
    <citation type="submission" date="2018-04" db="EMBL/GenBank/DDBJ databases">
        <authorList>
            <person name="Huttner S."/>
            <person name="Dainat J."/>
        </authorList>
    </citation>
    <scope>NUCLEOTIDE SEQUENCE [LARGE SCALE GENOMIC DNA]</scope>
</reference>